<evidence type="ECO:0000313" key="2">
    <source>
        <dbReference type="Proteomes" id="UP001632038"/>
    </source>
</evidence>
<keyword evidence="2" id="KW-1185">Reference proteome</keyword>
<reference evidence="2" key="1">
    <citation type="journal article" date="2024" name="IScience">
        <title>Strigolactones Initiate the Formation of Haustorium-like Structures in Castilleja.</title>
        <authorList>
            <person name="Buerger M."/>
            <person name="Peterson D."/>
            <person name="Chory J."/>
        </authorList>
    </citation>
    <scope>NUCLEOTIDE SEQUENCE [LARGE SCALE GENOMIC DNA]</scope>
</reference>
<dbReference type="EMBL" id="JAVIJP010000053">
    <property type="protein sequence ID" value="KAL3624742.1"/>
    <property type="molecule type" value="Genomic_DNA"/>
</dbReference>
<protein>
    <submittedName>
        <fullName evidence="1">Uncharacterized protein</fullName>
    </submittedName>
</protein>
<proteinExistence type="predicted"/>
<dbReference type="AlphaFoldDB" id="A0ABD3C5B3"/>
<evidence type="ECO:0000313" key="1">
    <source>
        <dbReference type="EMBL" id="KAL3624742.1"/>
    </source>
</evidence>
<gene>
    <name evidence="1" type="ORF">CASFOL_031410</name>
</gene>
<comment type="caution">
    <text evidence="1">The sequence shown here is derived from an EMBL/GenBank/DDBJ whole genome shotgun (WGS) entry which is preliminary data.</text>
</comment>
<sequence>MSLYSLVTWLRLRRLRNESVAEVAGSNRSSLWHGKGMSKVGGDKVERKVERFAREEGMVVEEGYYTDLSQGKLIENYLKMVNCSIH</sequence>
<organism evidence="1 2">
    <name type="scientific">Castilleja foliolosa</name>
    <dbReference type="NCBI Taxonomy" id="1961234"/>
    <lineage>
        <taxon>Eukaryota</taxon>
        <taxon>Viridiplantae</taxon>
        <taxon>Streptophyta</taxon>
        <taxon>Embryophyta</taxon>
        <taxon>Tracheophyta</taxon>
        <taxon>Spermatophyta</taxon>
        <taxon>Magnoliopsida</taxon>
        <taxon>eudicotyledons</taxon>
        <taxon>Gunneridae</taxon>
        <taxon>Pentapetalae</taxon>
        <taxon>asterids</taxon>
        <taxon>lamiids</taxon>
        <taxon>Lamiales</taxon>
        <taxon>Orobanchaceae</taxon>
        <taxon>Pedicularideae</taxon>
        <taxon>Castillejinae</taxon>
        <taxon>Castilleja</taxon>
    </lineage>
</organism>
<name>A0ABD3C5B3_9LAMI</name>
<dbReference type="Proteomes" id="UP001632038">
    <property type="component" value="Unassembled WGS sequence"/>
</dbReference>
<accession>A0ABD3C5B3</accession>